<name>A0A8T3ASY5_DENNO</name>
<keyword evidence="3" id="KW-1185">Reference proteome</keyword>
<comment type="caution">
    <text evidence="2">The sequence shown here is derived from an EMBL/GenBank/DDBJ whole genome shotgun (WGS) entry which is preliminary data.</text>
</comment>
<evidence type="ECO:0000256" key="1">
    <source>
        <dbReference type="SAM" id="MobiDB-lite"/>
    </source>
</evidence>
<gene>
    <name evidence="2" type="ORF">KFK09_020312</name>
</gene>
<feature type="compositionally biased region" description="Basic and acidic residues" evidence="1">
    <location>
        <begin position="84"/>
        <end position="95"/>
    </location>
</feature>
<dbReference type="AlphaFoldDB" id="A0A8T3ASY5"/>
<accession>A0A8T3ASY5</accession>
<protein>
    <submittedName>
        <fullName evidence="2">Uncharacterized protein</fullName>
    </submittedName>
</protein>
<dbReference type="EMBL" id="JAGYWB010000014">
    <property type="protein sequence ID" value="KAI0499409.1"/>
    <property type="molecule type" value="Genomic_DNA"/>
</dbReference>
<feature type="region of interest" description="Disordered" evidence="1">
    <location>
        <begin position="76"/>
        <end position="95"/>
    </location>
</feature>
<evidence type="ECO:0000313" key="3">
    <source>
        <dbReference type="Proteomes" id="UP000829196"/>
    </source>
</evidence>
<proteinExistence type="predicted"/>
<dbReference type="Proteomes" id="UP000829196">
    <property type="component" value="Unassembled WGS sequence"/>
</dbReference>
<evidence type="ECO:0000313" key="2">
    <source>
        <dbReference type="EMBL" id="KAI0499409.1"/>
    </source>
</evidence>
<reference evidence="2" key="1">
    <citation type="journal article" date="2022" name="Front. Genet.">
        <title>Chromosome-Scale Assembly of the Dendrobium nobile Genome Provides Insights Into the Molecular Mechanism of the Biosynthesis of the Medicinal Active Ingredient of Dendrobium.</title>
        <authorList>
            <person name="Xu Q."/>
            <person name="Niu S.-C."/>
            <person name="Li K.-L."/>
            <person name="Zheng P.-J."/>
            <person name="Zhang X.-J."/>
            <person name="Jia Y."/>
            <person name="Liu Y."/>
            <person name="Niu Y.-X."/>
            <person name="Yu L.-H."/>
            <person name="Chen D.-F."/>
            <person name="Zhang G.-Q."/>
        </authorList>
    </citation>
    <scope>NUCLEOTIDE SEQUENCE</scope>
    <source>
        <tissue evidence="2">Leaf</tissue>
    </source>
</reference>
<sequence>MGRSLSRDRARREMGIDMHGWFDGIKEDGKLGLTQLWSRSLLRLGSAGFGCTGGRSRLVQSGVRIVSSCGRSTQWLEQARKRRSEPGGRPELLRV</sequence>
<organism evidence="2 3">
    <name type="scientific">Dendrobium nobile</name>
    <name type="common">Orchid</name>
    <dbReference type="NCBI Taxonomy" id="94219"/>
    <lineage>
        <taxon>Eukaryota</taxon>
        <taxon>Viridiplantae</taxon>
        <taxon>Streptophyta</taxon>
        <taxon>Embryophyta</taxon>
        <taxon>Tracheophyta</taxon>
        <taxon>Spermatophyta</taxon>
        <taxon>Magnoliopsida</taxon>
        <taxon>Liliopsida</taxon>
        <taxon>Asparagales</taxon>
        <taxon>Orchidaceae</taxon>
        <taxon>Epidendroideae</taxon>
        <taxon>Malaxideae</taxon>
        <taxon>Dendrobiinae</taxon>
        <taxon>Dendrobium</taxon>
    </lineage>
</organism>